<dbReference type="RefSeq" id="WP_095043766.1">
    <property type="nucleotide sequence ID" value="NZ_LN890655.1"/>
</dbReference>
<evidence type="ECO:0000259" key="5">
    <source>
        <dbReference type="PROSITE" id="PS50893"/>
    </source>
</evidence>
<keyword evidence="2" id="KW-0813">Transport</keyword>
<dbReference type="InterPro" id="IPR050153">
    <property type="entry name" value="Metal_Ion_Import_ABC"/>
</dbReference>
<organism evidence="6 7">
    <name type="scientific">Candidatus Promineifilum breve</name>
    <dbReference type="NCBI Taxonomy" id="1806508"/>
    <lineage>
        <taxon>Bacteria</taxon>
        <taxon>Bacillati</taxon>
        <taxon>Chloroflexota</taxon>
        <taxon>Ardenticatenia</taxon>
        <taxon>Candidatus Promineifilales</taxon>
        <taxon>Candidatus Promineifilaceae</taxon>
        <taxon>Candidatus Promineifilum</taxon>
    </lineage>
</organism>
<dbReference type="KEGG" id="pbf:CFX0092_A2556"/>
<dbReference type="AlphaFoldDB" id="A0A160T3Q6"/>
<keyword evidence="7" id="KW-1185">Reference proteome</keyword>
<dbReference type="InterPro" id="IPR017871">
    <property type="entry name" value="ABC_transporter-like_CS"/>
</dbReference>
<reference evidence="6" key="1">
    <citation type="submission" date="2016-01" db="EMBL/GenBank/DDBJ databases">
        <authorList>
            <person name="Mcilroy J.S."/>
            <person name="Karst M S."/>
            <person name="Albertsen M."/>
        </authorList>
    </citation>
    <scope>NUCLEOTIDE SEQUENCE</scope>
    <source>
        <strain evidence="6">Cfx-K</strain>
    </source>
</reference>
<keyword evidence="3" id="KW-0547">Nucleotide-binding</keyword>
<dbReference type="Gene3D" id="3.40.50.300">
    <property type="entry name" value="P-loop containing nucleotide triphosphate hydrolases"/>
    <property type="match status" value="1"/>
</dbReference>
<dbReference type="InterPro" id="IPR027417">
    <property type="entry name" value="P-loop_NTPase"/>
</dbReference>
<comment type="similarity">
    <text evidence="1">Belongs to the ABC transporter superfamily.</text>
</comment>
<dbReference type="PROSITE" id="PS00211">
    <property type="entry name" value="ABC_TRANSPORTER_1"/>
    <property type="match status" value="1"/>
</dbReference>
<sequence>MKTNDHPPQPAPHGIAHEPDAPTLELADVWVNYNGTAPGSGPRHALEAISLRVERGERVAVVGPNGAGKSTLFKVIAGTLRPDRGRVDIFGHGPTGHICIAYVPQRNQVDWNFPVTVEDVVVMGRVGQIGLLRRPGKADWAVARAALGRVGAAALAHTRIGELSGGQQQRVFLARALAQEAELVLLDEPLNGLDIPTQEAILGILDDLRRDGVTVLLATHDLDLAAERFDRIMLLNRRVVAFEAPAAALRADNLLRAYGGHLHRVGEDGSIVLADTCCEGEGA</sequence>
<proteinExistence type="inferred from homology"/>
<dbReference type="SMART" id="SM00382">
    <property type="entry name" value="AAA"/>
    <property type="match status" value="1"/>
</dbReference>
<evidence type="ECO:0000256" key="3">
    <source>
        <dbReference type="ARBA" id="ARBA00022741"/>
    </source>
</evidence>
<dbReference type="GO" id="GO:0016887">
    <property type="term" value="F:ATP hydrolysis activity"/>
    <property type="evidence" value="ECO:0007669"/>
    <property type="project" value="InterPro"/>
</dbReference>
<evidence type="ECO:0000256" key="2">
    <source>
        <dbReference type="ARBA" id="ARBA00022448"/>
    </source>
</evidence>
<dbReference type="PROSITE" id="PS50893">
    <property type="entry name" value="ABC_TRANSPORTER_2"/>
    <property type="match status" value="1"/>
</dbReference>
<dbReference type="PANTHER" id="PTHR42734">
    <property type="entry name" value="METAL TRANSPORT SYSTEM ATP-BINDING PROTEIN TM_0124-RELATED"/>
    <property type="match status" value="1"/>
</dbReference>
<dbReference type="PANTHER" id="PTHR42734:SF5">
    <property type="entry name" value="IRON TRANSPORT SYSTEM ATP-BINDING PROTEIN HI_0361-RELATED"/>
    <property type="match status" value="1"/>
</dbReference>
<protein>
    <submittedName>
        <fullName evidence="6">Manganese transport system ATP-binding protein MntB</fullName>
    </submittedName>
</protein>
<evidence type="ECO:0000256" key="4">
    <source>
        <dbReference type="ARBA" id="ARBA00022840"/>
    </source>
</evidence>
<gene>
    <name evidence="6" type="primary">mntB</name>
    <name evidence="6" type="ORF">CFX0092_A2556</name>
</gene>
<dbReference type="GO" id="GO:0005524">
    <property type="term" value="F:ATP binding"/>
    <property type="evidence" value="ECO:0007669"/>
    <property type="project" value="UniProtKB-KW"/>
</dbReference>
<dbReference type="SUPFAM" id="SSF52540">
    <property type="entry name" value="P-loop containing nucleoside triphosphate hydrolases"/>
    <property type="match status" value="1"/>
</dbReference>
<dbReference type="EMBL" id="LN890655">
    <property type="protein sequence ID" value="CUS04434.2"/>
    <property type="molecule type" value="Genomic_DNA"/>
</dbReference>
<dbReference type="OrthoDB" id="9806726at2"/>
<dbReference type="Proteomes" id="UP000215027">
    <property type="component" value="Chromosome I"/>
</dbReference>
<name>A0A160T3Q6_9CHLR</name>
<dbReference type="InterPro" id="IPR003593">
    <property type="entry name" value="AAA+_ATPase"/>
</dbReference>
<keyword evidence="4 6" id="KW-0067">ATP-binding</keyword>
<feature type="domain" description="ABC transporter" evidence="5">
    <location>
        <begin position="24"/>
        <end position="262"/>
    </location>
</feature>
<evidence type="ECO:0000256" key="1">
    <source>
        <dbReference type="ARBA" id="ARBA00005417"/>
    </source>
</evidence>
<evidence type="ECO:0000313" key="7">
    <source>
        <dbReference type="Proteomes" id="UP000215027"/>
    </source>
</evidence>
<dbReference type="Pfam" id="PF00005">
    <property type="entry name" value="ABC_tran"/>
    <property type="match status" value="1"/>
</dbReference>
<evidence type="ECO:0000313" key="6">
    <source>
        <dbReference type="EMBL" id="CUS04434.2"/>
    </source>
</evidence>
<dbReference type="InterPro" id="IPR003439">
    <property type="entry name" value="ABC_transporter-like_ATP-bd"/>
</dbReference>
<accession>A0A160T3Q6</accession>
<dbReference type="CDD" id="cd03235">
    <property type="entry name" value="ABC_Metallic_Cations"/>
    <property type="match status" value="1"/>
</dbReference>